<reference evidence="7" key="2">
    <citation type="submission" date="2021-10" db="EMBL/GenBank/DDBJ databases">
        <title>Phylogenomics reveals ancestral predisposition of the termite-cultivated fungus Termitomyces towards a domesticated lifestyle.</title>
        <authorList>
            <person name="Auxier B."/>
            <person name="Grum-Grzhimaylo A."/>
            <person name="Cardenas M.E."/>
            <person name="Lodge J.D."/>
            <person name="Laessoe T."/>
            <person name="Pedersen O."/>
            <person name="Smith M.E."/>
            <person name="Kuyper T.W."/>
            <person name="Franco-Molano E.A."/>
            <person name="Baroni T.J."/>
            <person name="Aanen D.K."/>
        </authorList>
    </citation>
    <scope>NUCLEOTIDE SEQUENCE</scope>
    <source>
        <strain evidence="7">AP01</strain>
        <tissue evidence="7">Mycelium</tissue>
    </source>
</reference>
<dbReference type="EMBL" id="JABCKV010000035">
    <property type="protein sequence ID" value="KAG5645640.1"/>
    <property type="molecule type" value="Genomic_DNA"/>
</dbReference>
<dbReference type="AlphaFoldDB" id="A0A9P7GE37"/>
<evidence type="ECO:0000256" key="5">
    <source>
        <dbReference type="ARBA" id="ARBA00023136"/>
    </source>
</evidence>
<proteinExistence type="predicted"/>
<protein>
    <recommendedName>
        <fullName evidence="9">Amino acid transporter</fullName>
    </recommendedName>
</protein>
<gene>
    <name evidence="7" type="ORF">DXG03_005631</name>
</gene>
<dbReference type="OrthoDB" id="4476201at2759"/>
<dbReference type="GO" id="GO:0016020">
    <property type="term" value="C:membrane"/>
    <property type="evidence" value="ECO:0007669"/>
    <property type="project" value="UniProtKB-SubCell"/>
</dbReference>
<dbReference type="Pfam" id="PF13520">
    <property type="entry name" value="AA_permease_2"/>
    <property type="match status" value="1"/>
</dbReference>
<dbReference type="Proteomes" id="UP000775547">
    <property type="component" value="Unassembled WGS sequence"/>
</dbReference>
<keyword evidence="4 6" id="KW-1133">Transmembrane helix</keyword>
<accession>A0A9P7GE37</accession>
<feature type="transmembrane region" description="Helical" evidence="6">
    <location>
        <begin position="81"/>
        <end position="103"/>
    </location>
</feature>
<feature type="transmembrane region" description="Helical" evidence="6">
    <location>
        <begin position="56"/>
        <end position="75"/>
    </location>
</feature>
<keyword evidence="3 6" id="KW-0812">Transmembrane</keyword>
<dbReference type="InterPro" id="IPR002293">
    <property type="entry name" value="AA/rel_permease1"/>
</dbReference>
<feature type="transmembrane region" description="Helical" evidence="6">
    <location>
        <begin position="154"/>
        <end position="172"/>
    </location>
</feature>
<dbReference type="PANTHER" id="PTHR45649:SF6">
    <property type="entry name" value="GABA-SPECIFIC PERMEASE"/>
    <property type="match status" value="1"/>
</dbReference>
<dbReference type="PANTHER" id="PTHR45649">
    <property type="entry name" value="AMINO-ACID PERMEASE BAT1"/>
    <property type="match status" value="1"/>
</dbReference>
<evidence type="ECO:0000256" key="3">
    <source>
        <dbReference type="ARBA" id="ARBA00022692"/>
    </source>
</evidence>
<keyword evidence="8" id="KW-1185">Reference proteome</keyword>
<dbReference type="GO" id="GO:0022857">
    <property type="term" value="F:transmembrane transporter activity"/>
    <property type="evidence" value="ECO:0007669"/>
    <property type="project" value="InterPro"/>
</dbReference>
<evidence type="ECO:0000256" key="2">
    <source>
        <dbReference type="ARBA" id="ARBA00022448"/>
    </source>
</evidence>
<evidence type="ECO:0000256" key="6">
    <source>
        <dbReference type="SAM" id="Phobius"/>
    </source>
</evidence>
<reference evidence="7" key="1">
    <citation type="submission" date="2020-07" db="EMBL/GenBank/DDBJ databases">
        <authorList>
            <person name="Nieuwenhuis M."/>
            <person name="Van De Peppel L.J.J."/>
        </authorList>
    </citation>
    <scope>NUCLEOTIDE SEQUENCE</scope>
    <source>
        <strain evidence="7">AP01</strain>
        <tissue evidence="7">Mycelium</tissue>
    </source>
</reference>
<evidence type="ECO:0000313" key="8">
    <source>
        <dbReference type="Proteomes" id="UP000775547"/>
    </source>
</evidence>
<sequence>MALAFCMGTNLQALAASPQPMAEIFNNSFGRTGTLILWAFVVLVQMNGYTKTPVNTVVFVGALAMALGLLAFAGAQAINAVFAISIVALYIAYTIPIAARFLGTNNFKPGPFSLGIFFLQSKPVGTISVLFMSFMCIVFFFPATPTTTVQDMNYTVVVLGGVMLLSVVWYYFPKYGGVYWFTGPVANIGTTSSHATGSTLAVEKSAYDKTDSV</sequence>
<feature type="transmembrane region" description="Helical" evidence="6">
    <location>
        <begin position="25"/>
        <end position="44"/>
    </location>
</feature>
<comment type="subcellular location">
    <subcellularLocation>
        <location evidence="1">Membrane</location>
        <topology evidence="1">Multi-pass membrane protein</topology>
    </subcellularLocation>
</comment>
<keyword evidence="2" id="KW-0813">Transport</keyword>
<comment type="caution">
    <text evidence="7">The sequence shown here is derived from an EMBL/GenBank/DDBJ whole genome shotgun (WGS) entry which is preliminary data.</text>
</comment>
<keyword evidence="5 6" id="KW-0472">Membrane</keyword>
<evidence type="ECO:0000313" key="7">
    <source>
        <dbReference type="EMBL" id="KAG5645640.1"/>
    </source>
</evidence>
<organism evidence="7 8">
    <name type="scientific">Asterophora parasitica</name>
    <dbReference type="NCBI Taxonomy" id="117018"/>
    <lineage>
        <taxon>Eukaryota</taxon>
        <taxon>Fungi</taxon>
        <taxon>Dikarya</taxon>
        <taxon>Basidiomycota</taxon>
        <taxon>Agaricomycotina</taxon>
        <taxon>Agaricomycetes</taxon>
        <taxon>Agaricomycetidae</taxon>
        <taxon>Agaricales</taxon>
        <taxon>Tricholomatineae</taxon>
        <taxon>Lyophyllaceae</taxon>
        <taxon>Asterophora</taxon>
    </lineage>
</organism>
<name>A0A9P7GE37_9AGAR</name>
<evidence type="ECO:0008006" key="9">
    <source>
        <dbReference type="Google" id="ProtNLM"/>
    </source>
</evidence>
<evidence type="ECO:0000256" key="4">
    <source>
        <dbReference type="ARBA" id="ARBA00022989"/>
    </source>
</evidence>
<evidence type="ECO:0000256" key="1">
    <source>
        <dbReference type="ARBA" id="ARBA00004141"/>
    </source>
</evidence>
<feature type="transmembrane region" description="Helical" evidence="6">
    <location>
        <begin position="124"/>
        <end position="142"/>
    </location>
</feature>